<reference evidence="2" key="1">
    <citation type="submission" date="2020-11" db="EMBL/GenBank/DDBJ databases">
        <authorList>
            <person name="Tran Van P."/>
        </authorList>
    </citation>
    <scope>NUCLEOTIDE SEQUENCE</scope>
</reference>
<keyword evidence="1" id="KW-0812">Transmembrane</keyword>
<sequence length="75" mass="8160">MVKVSSSWGIGIFLSAANFLSASYLILSASTSSLILLLLSCMASMSRYSWDFSVSSSSFCSMRLMRQLEQGLFVG</sequence>
<keyword evidence="1" id="KW-1133">Transmembrane helix</keyword>
<name>A0A7R9AVW0_TIMSH</name>
<dbReference type="AlphaFoldDB" id="A0A7R9AVW0"/>
<evidence type="ECO:0000256" key="1">
    <source>
        <dbReference type="SAM" id="Phobius"/>
    </source>
</evidence>
<keyword evidence="1" id="KW-0472">Membrane</keyword>
<feature type="transmembrane region" description="Helical" evidence="1">
    <location>
        <begin position="12"/>
        <end position="39"/>
    </location>
</feature>
<gene>
    <name evidence="2" type="ORF">TSIB3V08_LOCUS5359</name>
</gene>
<protein>
    <submittedName>
        <fullName evidence="2">Uncharacterized protein</fullName>
    </submittedName>
</protein>
<dbReference type="EMBL" id="OC002060">
    <property type="protein sequence ID" value="CAD7261215.1"/>
    <property type="molecule type" value="Genomic_DNA"/>
</dbReference>
<organism evidence="2">
    <name type="scientific">Timema shepardi</name>
    <name type="common">Walking stick</name>
    <dbReference type="NCBI Taxonomy" id="629360"/>
    <lineage>
        <taxon>Eukaryota</taxon>
        <taxon>Metazoa</taxon>
        <taxon>Ecdysozoa</taxon>
        <taxon>Arthropoda</taxon>
        <taxon>Hexapoda</taxon>
        <taxon>Insecta</taxon>
        <taxon>Pterygota</taxon>
        <taxon>Neoptera</taxon>
        <taxon>Polyneoptera</taxon>
        <taxon>Phasmatodea</taxon>
        <taxon>Timematodea</taxon>
        <taxon>Timematoidea</taxon>
        <taxon>Timematidae</taxon>
        <taxon>Timema</taxon>
    </lineage>
</organism>
<accession>A0A7R9AVW0</accession>
<evidence type="ECO:0000313" key="2">
    <source>
        <dbReference type="EMBL" id="CAD7261215.1"/>
    </source>
</evidence>
<proteinExistence type="predicted"/>